<dbReference type="NCBIfam" id="TIGR02937">
    <property type="entry name" value="sigma70-ECF"/>
    <property type="match status" value="1"/>
</dbReference>
<evidence type="ECO:0000313" key="8">
    <source>
        <dbReference type="Proteomes" id="UP001595904"/>
    </source>
</evidence>
<dbReference type="Pfam" id="PF04542">
    <property type="entry name" value="Sigma70_r2"/>
    <property type="match status" value="1"/>
</dbReference>
<dbReference type="RefSeq" id="WP_380604411.1">
    <property type="nucleotide sequence ID" value="NZ_JBHSDU010000015.1"/>
</dbReference>
<comment type="similarity">
    <text evidence="1">Belongs to the sigma-70 factor family. ECF subfamily.</text>
</comment>
<keyword evidence="4" id="KW-0804">Transcription</keyword>
<evidence type="ECO:0000313" key="7">
    <source>
        <dbReference type="EMBL" id="MFC4313784.1"/>
    </source>
</evidence>
<dbReference type="EMBL" id="JBHSDU010000015">
    <property type="protein sequence ID" value="MFC4313784.1"/>
    <property type="molecule type" value="Genomic_DNA"/>
</dbReference>
<proteinExistence type="inferred from homology"/>
<dbReference type="Gene3D" id="1.10.1740.10">
    <property type="match status" value="1"/>
</dbReference>
<dbReference type="PANTHER" id="PTHR43133:SF63">
    <property type="entry name" value="RNA POLYMERASE SIGMA FACTOR FECI-RELATED"/>
    <property type="match status" value="1"/>
</dbReference>
<dbReference type="Proteomes" id="UP001595904">
    <property type="component" value="Unassembled WGS sequence"/>
</dbReference>
<dbReference type="SUPFAM" id="SSF88659">
    <property type="entry name" value="Sigma3 and sigma4 domains of RNA polymerase sigma factors"/>
    <property type="match status" value="1"/>
</dbReference>
<sequence>MTDGGEGESKGLGRIAAAIRSHRSDLIGFLARRLRCFATAEDVAQEACTRLFEARDAVHSPRAFLFQVAANLALDHRRVHRRRDDLLREVHDILWTEDDQVTPERHIVARDLIERLEAAIADLPETSRHMFRLSYYEGLTQNEIAEQLQVSRTTVKKHVRRVFLRLAEVQSQWAEQDQRIDSVEAARNLLLMADGR</sequence>
<evidence type="ECO:0000256" key="1">
    <source>
        <dbReference type="ARBA" id="ARBA00010641"/>
    </source>
</evidence>
<evidence type="ECO:0000256" key="2">
    <source>
        <dbReference type="ARBA" id="ARBA00023015"/>
    </source>
</evidence>
<keyword evidence="2" id="KW-0805">Transcription regulation</keyword>
<dbReference type="PANTHER" id="PTHR43133">
    <property type="entry name" value="RNA POLYMERASE ECF-TYPE SIGMA FACTO"/>
    <property type="match status" value="1"/>
</dbReference>
<dbReference type="PRINTS" id="PR00038">
    <property type="entry name" value="HTHLUXR"/>
</dbReference>
<keyword evidence="3" id="KW-0731">Sigma factor</keyword>
<evidence type="ECO:0000256" key="4">
    <source>
        <dbReference type="ARBA" id="ARBA00023163"/>
    </source>
</evidence>
<accession>A0ABV8T4Z1</accession>
<keyword evidence="8" id="KW-1185">Reference proteome</keyword>
<evidence type="ECO:0000259" key="6">
    <source>
        <dbReference type="Pfam" id="PF08281"/>
    </source>
</evidence>
<dbReference type="InterPro" id="IPR014284">
    <property type="entry name" value="RNA_pol_sigma-70_dom"/>
</dbReference>
<dbReference type="Pfam" id="PF08281">
    <property type="entry name" value="Sigma70_r4_2"/>
    <property type="match status" value="1"/>
</dbReference>
<dbReference type="InterPro" id="IPR036388">
    <property type="entry name" value="WH-like_DNA-bd_sf"/>
</dbReference>
<dbReference type="InterPro" id="IPR013324">
    <property type="entry name" value="RNA_pol_sigma_r3/r4-like"/>
</dbReference>
<comment type="caution">
    <text evidence="7">The sequence shown here is derived from an EMBL/GenBank/DDBJ whole genome shotgun (WGS) entry which is preliminary data.</text>
</comment>
<dbReference type="InterPro" id="IPR039425">
    <property type="entry name" value="RNA_pol_sigma-70-like"/>
</dbReference>
<organism evidence="7 8">
    <name type="scientific">Steroidobacter flavus</name>
    <dbReference type="NCBI Taxonomy" id="1842136"/>
    <lineage>
        <taxon>Bacteria</taxon>
        <taxon>Pseudomonadati</taxon>
        <taxon>Pseudomonadota</taxon>
        <taxon>Gammaproteobacteria</taxon>
        <taxon>Steroidobacterales</taxon>
        <taxon>Steroidobacteraceae</taxon>
        <taxon>Steroidobacter</taxon>
    </lineage>
</organism>
<dbReference type="InterPro" id="IPR013325">
    <property type="entry name" value="RNA_pol_sigma_r2"/>
</dbReference>
<feature type="domain" description="RNA polymerase sigma-70 region 2" evidence="5">
    <location>
        <begin position="19"/>
        <end position="83"/>
    </location>
</feature>
<dbReference type="Gene3D" id="1.10.10.10">
    <property type="entry name" value="Winged helix-like DNA-binding domain superfamily/Winged helix DNA-binding domain"/>
    <property type="match status" value="1"/>
</dbReference>
<dbReference type="CDD" id="cd06171">
    <property type="entry name" value="Sigma70_r4"/>
    <property type="match status" value="1"/>
</dbReference>
<evidence type="ECO:0000256" key="3">
    <source>
        <dbReference type="ARBA" id="ARBA00023082"/>
    </source>
</evidence>
<dbReference type="SUPFAM" id="SSF88946">
    <property type="entry name" value="Sigma2 domain of RNA polymerase sigma factors"/>
    <property type="match status" value="1"/>
</dbReference>
<name>A0ABV8T4Z1_9GAMM</name>
<dbReference type="InterPro" id="IPR007627">
    <property type="entry name" value="RNA_pol_sigma70_r2"/>
</dbReference>
<evidence type="ECO:0000259" key="5">
    <source>
        <dbReference type="Pfam" id="PF04542"/>
    </source>
</evidence>
<reference evidence="8" key="1">
    <citation type="journal article" date="2019" name="Int. J. Syst. Evol. Microbiol.">
        <title>The Global Catalogue of Microorganisms (GCM) 10K type strain sequencing project: providing services to taxonomists for standard genome sequencing and annotation.</title>
        <authorList>
            <consortium name="The Broad Institute Genomics Platform"/>
            <consortium name="The Broad Institute Genome Sequencing Center for Infectious Disease"/>
            <person name="Wu L."/>
            <person name="Ma J."/>
        </authorList>
    </citation>
    <scope>NUCLEOTIDE SEQUENCE [LARGE SCALE GENOMIC DNA]</scope>
    <source>
        <strain evidence="8">CGMCC 1.10759</strain>
    </source>
</reference>
<gene>
    <name evidence="7" type="ORF">ACFPN2_32220</name>
</gene>
<protein>
    <submittedName>
        <fullName evidence="7">RNA polymerase sigma factor</fullName>
    </submittedName>
</protein>
<dbReference type="InterPro" id="IPR000792">
    <property type="entry name" value="Tscrpt_reg_LuxR_C"/>
</dbReference>
<feature type="domain" description="RNA polymerase sigma factor 70 region 4 type 2" evidence="6">
    <location>
        <begin position="114"/>
        <end position="165"/>
    </location>
</feature>
<dbReference type="InterPro" id="IPR013249">
    <property type="entry name" value="RNA_pol_sigma70_r4_t2"/>
</dbReference>